<reference evidence="2" key="1">
    <citation type="submission" date="2018-11" db="EMBL/GenBank/DDBJ databases">
        <authorList>
            <consortium name="Genoscope - CEA"/>
            <person name="William W."/>
        </authorList>
    </citation>
    <scope>NUCLEOTIDE SEQUENCE</scope>
</reference>
<dbReference type="AlphaFoldDB" id="A0A3P6BCK2"/>
<protein>
    <submittedName>
        <fullName evidence="2">Uncharacterized protein</fullName>
    </submittedName>
</protein>
<evidence type="ECO:0000313" key="2">
    <source>
        <dbReference type="EMBL" id="VDC93768.1"/>
    </source>
</evidence>
<proteinExistence type="predicted"/>
<feature type="region of interest" description="Disordered" evidence="1">
    <location>
        <begin position="1"/>
        <end position="20"/>
    </location>
</feature>
<evidence type="ECO:0000256" key="1">
    <source>
        <dbReference type="SAM" id="MobiDB-lite"/>
    </source>
</evidence>
<sequence length="99" mass="10990">MVPQSNQAQKDVATSPIHTNKVSKNLDIDLDIDFGQDFDISLTEDELALVDSTATETEHLEMDAEMLDNNDLLDETPDDNAEKIDANSQLSLQQMLSPQ</sequence>
<name>A0A3P6BCK2_BRAOL</name>
<accession>A0A3P6BCK2</accession>
<gene>
    <name evidence="2" type="ORF">BOLC3T17110H</name>
</gene>
<feature type="compositionally biased region" description="Acidic residues" evidence="1">
    <location>
        <begin position="70"/>
        <end position="79"/>
    </location>
</feature>
<feature type="region of interest" description="Disordered" evidence="1">
    <location>
        <begin position="70"/>
        <end position="99"/>
    </location>
</feature>
<organism evidence="2">
    <name type="scientific">Brassica oleracea</name>
    <name type="common">Wild cabbage</name>
    <dbReference type="NCBI Taxonomy" id="3712"/>
    <lineage>
        <taxon>Eukaryota</taxon>
        <taxon>Viridiplantae</taxon>
        <taxon>Streptophyta</taxon>
        <taxon>Embryophyta</taxon>
        <taxon>Tracheophyta</taxon>
        <taxon>Spermatophyta</taxon>
        <taxon>Magnoliopsida</taxon>
        <taxon>eudicotyledons</taxon>
        <taxon>Gunneridae</taxon>
        <taxon>Pentapetalae</taxon>
        <taxon>rosids</taxon>
        <taxon>malvids</taxon>
        <taxon>Brassicales</taxon>
        <taxon>Brassicaceae</taxon>
        <taxon>Brassiceae</taxon>
        <taxon>Brassica</taxon>
    </lineage>
</organism>
<dbReference type="EMBL" id="LR031872">
    <property type="protein sequence ID" value="VDC93768.1"/>
    <property type="molecule type" value="Genomic_DNA"/>
</dbReference>
<feature type="compositionally biased region" description="Low complexity" evidence="1">
    <location>
        <begin position="88"/>
        <end position="99"/>
    </location>
</feature>